<keyword evidence="1" id="KW-0210">Decarboxylase</keyword>
<dbReference type="PANTHER" id="PTHR42818:SF1">
    <property type="entry name" value="SULFOPYRUVATE DECARBOXYLASE"/>
    <property type="match status" value="1"/>
</dbReference>
<proteinExistence type="predicted"/>
<dbReference type="InterPro" id="IPR029061">
    <property type="entry name" value="THDP-binding"/>
</dbReference>
<dbReference type="PANTHER" id="PTHR42818">
    <property type="entry name" value="SULFOPYRUVATE DECARBOXYLASE SUBUNIT ALPHA"/>
    <property type="match status" value="1"/>
</dbReference>
<evidence type="ECO:0000259" key="3">
    <source>
        <dbReference type="Pfam" id="PF02775"/>
    </source>
</evidence>
<dbReference type="EMBL" id="UINC01168882">
    <property type="protein sequence ID" value="SVD72146.1"/>
    <property type="molecule type" value="Genomic_DNA"/>
</dbReference>
<feature type="domain" description="Thiamine pyrophosphate enzyme TPP-binding" evidence="3">
    <location>
        <begin position="44"/>
        <end position="158"/>
    </location>
</feature>
<evidence type="ECO:0000256" key="2">
    <source>
        <dbReference type="ARBA" id="ARBA00023239"/>
    </source>
</evidence>
<dbReference type="InterPro" id="IPR051818">
    <property type="entry name" value="TPP_dependent_decarboxylase"/>
</dbReference>
<dbReference type="GO" id="GO:0030976">
    <property type="term" value="F:thiamine pyrophosphate binding"/>
    <property type="evidence" value="ECO:0007669"/>
    <property type="project" value="InterPro"/>
</dbReference>
<name>A0A382XLZ1_9ZZZZ</name>
<dbReference type="GO" id="GO:0016831">
    <property type="term" value="F:carboxy-lyase activity"/>
    <property type="evidence" value="ECO:0007669"/>
    <property type="project" value="UniProtKB-KW"/>
</dbReference>
<dbReference type="Pfam" id="PF02775">
    <property type="entry name" value="TPP_enzyme_C"/>
    <property type="match status" value="1"/>
</dbReference>
<accession>A0A382XLZ1</accession>
<dbReference type="Gene3D" id="3.40.50.970">
    <property type="match status" value="1"/>
</dbReference>
<sequence>VLDRRLLLKKILKDRPENLLVVSGLGSSTWDLTAAGDHPKNFCFIGAMGQAGAFALGLAMAQKDKRILLVTGDGELLMSLGILATIANQAPKNLVLLVMDNESYAETGGQPTATAGPTDLEQVARGCGIEITATFRHENDGGKVHEMVHSGSGPIFINAKVRATPPTLVFPHSFDGVTAIDRFRGAVLSSQLDTKV</sequence>
<dbReference type="InterPro" id="IPR011766">
    <property type="entry name" value="TPP_enzyme_TPP-bd"/>
</dbReference>
<evidence type="ECO:0000313" key="4">
    <source>
        <dbReference type="EMBL" id="SVD72146.1"/>
    </source>
</evidence>
<protein>
    <recommendedName>
        <fullName evidence="3">Thiamine pyrophosphate enzyme TPP-binding domain-containing protein</fullName>
    </recommendedName>
</protein>
<reference evidence="4" key="1">
    <citation type="submission" date="2018-05" db="EMBL/GenBank/DDBJ databases">
        <authorList>
            <person name="Lanie J.A."/>
            <person name="Ng W.-L."/>
            <person name="Kazmierczak K.M."/>
            <person name="Andrzejewski T.M."/>
            <person name="Davidsen T.M."/>
            <person name="Wayne K.J."/>
            <person name="Tettelin H."/>
            <person name="Glass J.I."/>
            <person name="Rusch D."/>
            <person name="Podicherti R."/>
            <person name="Tsui H.-C.T."/>
            <person name="Winkler M.E."/>
        </authorList>
    </citation>
    <scope>NUCLEOTIDE SEQUENCE</scope>
</reference>
<evidence type="ECO:0000256" key="1">
    <source>
        <dbReference type="ARBA" id="ARBA00022793"/>
    </source>
</evidence>
<keyword evidence="2" id="KW-0456">Lyase</keyword>
<gene>
    <name evidence="4" type="ORF">METZ01_LOCUS425000</name>
</gene>
<feature type="non-terminal residue" evidence="4">
    <location>
        <position position="1"/>
    </location>
</feature>
<organism evidence="4">
    <name type="scientific">marine metagenome</name>
    <dbReference type="NCBI Taxonomy" id="408172"/>
    <lineage>
        <taxon>unclassified sequences</taxon>
        <taxon>metagenomes</taxon>
        <taxon>ecological metagenomes</taxon>
    </lineage>
</organism>
<dbReference type="SUPFAM" id="SSF52518">
    <property type="entry name" value="Thiamin diphosphate-binding fold (THDP-binding)"/>
    <property type="match status" value="1"/>
</dbReference>
<dbReference type="AlphaFoldDB" id="A0A382XLZ1"/>